<keyword evidence="4" id="KW-1185">Reference proteome</keyword>
<dbReference type="RefSeq" id="WP_120712476.1">
    <property type="nucleotide sequence ID" value="NZ_RBCJ01000003.1"/>
</dbReference>
<dbReference type="PANTHER" id="PTHR39199">
    <property type="entry name" value="BLR5128 PROTEIN"/>
    <property type="match status" value="1"/>
</dbReference>
<feature type="domain" description="CASTOR ACT" evidence="2">
    <location>
        <begin position="70"/>
        <end position="126"/>
    </location>
</feature>
<dbReference type="InterPro" id="IPR045865">
    <property type="entry name" value="ACT-like_dom_sf"/>
</dbReference>
<name>A0A3B0C525_9FLAO</name>
<dbReference type="Pfam" id="PF13840">
    <property type="entry name" value="ACT_7"/>
    <property type="match status" value="1"/>
</dbReference>
<organism evidence="3 4">
    <name type="scientific">Ulvibacterium marinum</name>
    <dbReference type="NCBI Taxonomy" id="2419782"/>
    <lineage>
        <taxon>Bacteria</taxon>
        <taxon>Pseudomonadati</taxon>
        <taxon>Bacteroidota</taxon>
        <taxon>Flavobacteriia</taxon>
        <taxon>Flavobacteriales</taxon>
        <taxon>Flavobacteriaceae</taxon>
        <taxon>Ulvibacterium</taxon>
    </lineage>
</organism>
<proteinExistence type="predicted"/>
<protein>
    <submittedName>
        <fullName evidence="3">ACT domain-containing protein</fullName>
    </submittedName>
</protein>
<evidence type="ECO:0000313" key="3">
    <source>
        <dbReference type="EMBL" id="RKN79668.1"/>
    </source>
</evidence>
<comment type="caution">
    <text evidence="3">The sequence shown here is derived from an EMBL/GenBank/DDBJ whole genome shotgun (WGS) entry which is preliminary data.</text>
</comment>
<dbReference type="Proteomes" id="UP000276603">
    <property type="component" value="Unassembled WGS sequence"/>
</dbReference>
<dbReference type="PANTHER" id="PTHR39199:SF1">
    <property type="entry name" value="BLR5128 PROTEIN"/>
    <property type="match status" value="1"/>
</dbReference>
<reference evidence="3 4" key="1">
    <citation type="submission" date="2018-10" db="EMBL/GenBank/DDBJ databases">
        <title>Ulvibacterium marinum gen. nov., sp. nov., a novel marine bacterium of the family Flavobacteriaceae, isolated from a culture of the green alga Ulva prolifera.</title>
        <authorList>
            <person name="Zhang Z."/>
        </authorList>
    </citation>
    <scope>NUCLEOTIDE SEQUENCE [LARGE SCALE GENOMIC DNA]</scope>
    <source>
        <strain evidence="3 4">CCMM003</strain>
    </source>
</reference>
<evidence type="ECO:0000313" key="4">
    <source>
        <dbReference type="Proteomes" id="UP000276603"/>
    </source>
</evidence>
<dbReference type="SUPFAM" id="SSF55021">
    <property type="entry name" value="ACT-like"/>
    <property type="match status" value="2"/>
</dbReference>
<dbReference type="AlphaFoldDB" id="A0A3B0C525"/>
<evidence type="ECO:0000259" key="1">
    <source>
        <dbReference type="Pfam" id="PF10000"/>
    </source>
</evidence>
<evidence type="ECO:0000259" key="2">
    <source>
        <dbReference type="Pfam" id="PF13840"/>
    </source>
</evidence>
<dbReference type="Pfam" id="PF10000">
    <property type="entry name" value="ACT_3"/>
    <property type="match status" value="1"/>
</dbReference>
<dbReference type="OrthoDB" id="517867at2"/>
<dbReference type="InterPro" id="IPR027795">
    <property type="entry name" value="CASTOR_ACT_dom"/>
</dbReference>
<dbReference type="Gene3D" id="3.30.2130.10">
    <property type="entry name" value="VC0802-like"/>
    <property type="match status" value="1"/>
</dbReference>
<accession>A0A3B0C525</accession>
<gene>
    <name evidence="3" type="ORF">D7Z94_15340</name>
</gene>
<feature type="domain" description="DUF2241" evidence="1">
    <location>
        <begin position="2"/>
        <end position="69"/>
    </location>
</feature>
<dbReference type="EMBL" id="RBCJ01000003">
    <property type="protein sequence ID" value="RKN79668.1"/>
    <property type="molecule type" value="Genomic_DNA"/>
</dbReference>
<sequence>MSGETRLKKLINEMDPRLNPGEYVFSTVSTTDTIDRANILCEFKEQEGITVILERTQAEAYGLTYEFVAAWITLNVHSALEAKGLTAKVATALAEHNISCNVVAGYYHDHLFVPHAEGNKAVDILKALCMG</sequence>
<dbReference type="InterPro" id="IPR018717">
    <property type="entry name" value="DUF2241"/>
</dbReference>